<dbReference type="OrthoDB" id="10069059at2759"/>
<comment type="similarity">
    <text evidence="2">Belongs to the MYT1 family.</text>
</comment>
<evidence type="ECO:0000256" key="4">
    <source>
        <dbReference type="ARBA" id="ARBA00022737"/>
    </source>
</evidence>
<dbReference type="GO" id="GO:0000978">
    <property type="term" value="F:RNA polymerase II cis-regulatory region sequence-specific DNA binding"/>
    <property type="evidence" value="ECO:0007669"/>
    <property type="project" value="TreeGrafter"/>
</dbReference>
<feature type="region of interest" description="Disordered" evidence="10">
    <location>
        <begin position="1"/>
        <end position="33"/>
    </location>
</feature>
<protein>
    <submittedName>
        <fullName evidence="11">Myelin transcription factor 1-like protein</fullName>
    </submittedName>
</protein>
<feature type="compositionally biased region" description="Polar residues" evidence="10">
    <location>
        <begin position="1"/>
        <end position="18"/>
    </location>
</feature>
<dbReference type="GO" id="GO:0008270">
    <property type="term" value="F:zinc ion binding"/>
    <property type="evidence" value="ECO:0007669"/>
    <property type="project" value="UniProtKB-KW"/>
</dbReference>
<dbReference type="PANTHER" id="PTHR10816:SF15">
    <property type="entry name" value="MYELIN TRANSCRIPTION FACTOR 1-LIKE PROTEIN"/>
    <property type="match status" value="1"/>
</dbReference>
<organism evidence="11 12">
    <name type="scientific">Pseudolycoriella hygida</name>
    <dbReference type="NCBI Taxonomy" id="35572"/>
    <lineage>
        <taxon>Eukaryota</taxon>
        <taxon>Metazoa</taxon>
        <taxon>Ecdysozoa</taxon>
        <taxon>Arthropoda</taxon>
        <taxon>Hexapoda</taxon>
        <taxon>Insecta</taxon>
        <taxon>Pterygota</taxon>
        <taxon>Neoptera</taxon>
        <taxon>Endopterygota</taxon>
        <taxon>Diptera</taxon>
        <taxon>Nematocera</taxon>
        <taxon>Sciaroidea</taxon>
        <taxon>Sciaridae</taxon>
        <taxon>Pseudolycoriella</taxon>
    </lineage>
</organism>
<name>A0A9Q0RYG8_9DIPT</name>
<evidence type="ECO:0000256" key="8">
    <source>
        <dbReference type="ARBA" id="ARBA00023163"/>
    </source>
</evidence>
<evidence type="ECO:0000313" key="11">
    <source>
        <dbReference type="EMBL" id="KAJ6636973.1"/>
    </source>
</evidence>
<evidence type="ECO:0000256" key="10">
    <source>
        <dbReference type="SAM" id="MobiDB-lite"/>
    </source>
</evidence>
<feature type="compositionally biased region" description="Low complexity" evidence="10">
    <location>
        <begin position="459"/>
        <end position="472"/>
    </location>
</feature>
<dbReference type="PROSITE" id="PS51802">
    <property type="entry name" value="ZF_CCHHC"/>
    <property type="match status" value="2"/>
</dbReference>
<evidence type="ECO:0000256" key="5">
    <source>
        <dbReference type="ARBA" id="ARBA00022771"/>
    </source>
</evidence>
<evidence type="ECO:0000313" key="12">
    <source>
        <dbReference type="Proteomes" id="UP001151699"/>
    </source>
</evidence>
<feature type="region of interest" description="Disordered" evidence="10">
    <location>
        <begin position="439"/>
        <end position="478"/>
    </location>
</feature>
<keyword evidence="12" id="KW-1185">Reference proteome</keyword>
<feature type="compositionally biased region" description="Polar residues" evidence="10">
    <location>
        <begin position="132"/>
        <end position="149"/>
    </location>
</feature>
<dbReference type="Gene3D" id="4.10.320.30">
    <property type="match status" value="3"/>
</dbReference>
<dbReference type="InterPro" id="IPR002515">
    <property type="entry name" value="Znf_C2H2C"/>
</dbReference>
<comment type="subcellular location">
    <subcellularLocation>
        <location evidence="1">Nucleus</location>
    </subcellularLocation>
</comment>
<evidence type="ECO:0000256" key="9">
    <source>
        <dbReference type="ARBA" id="ARBA00023242"/>
    </source>
</evidence>
<keyword evidence="8" id="KW-0804">Transcription</keyword>
<evidence type="ECO:0000256" key="7">
    <source>
        <dbReference type="ARBA" id="ARBA00023015"/>
    </source>
</evidence>
<proteinExistence type="inferred from homology"/>
<dbReference type="FunFam" id="4.10.320.30:FF:000001">
    <property type="entry name" value="Myelin transcription factor 1-like, a"/>
    <property type="match status" value="3"/>
</dbReference>
<evidence type="ECO:0000256" key="2">
    <source>
        <dbReference type="ARBA" id="ARBA00010194"/>
    </source>
</evidence>
<feature type="region of interest" description="Disordered" evidence="10">
    <location>
        <begin position="128"/>
        <end position="172"/>
    </location>
</feature>
<keyword evidence="6" id="KW-0862">Zinc</keyword>
<dbReference type="AlphaFoldDB" id="A0A9Q0RYG8"/>
<keyword evidence="4" id="KW-0677">Repeat</keyword>
<dbReference type="PANTHER" id="PTHR10816">
    <property type="entry name" value="MYELIN TRANSCRIPTION FACTOR 1-RELATED"/>
    <property type="match status" value="1"/>
</dbReference>
<gene>
    <name evidence="11" type="primary">Myt1l_1</name>
    <name evidence="11" type="ORF">Bhyg_09699</name>
</gene>
<accession>A0A9Q0RYG8</accession>
<comment type="caution">
    <text evidence="11">The sequence shown here is derived from an EMBL/GenBank/DDBJ whole genome shotgun (WGS) entry which is preliminary data.</text>
</comment>
<evidence type="ECO:0000256" key="3">
    <source>
        <dbReference type="ARBA" id="ARBA00022723"/>
    </source>
</evidence>
<keyword evidence="7" id="KW-0805">Transcription regulation</keyword>
<dbReference type="SUPFAM" id="SSF103637">
    <property type="entry name" value="CCHHC domain"/>
    <property type="match status" value="3"/>
</dbReference>
<sequence>MSESRQLAMSASAASNEQYTEHNTPDLGVYSSYSQMNTATQEYHSNQQLSLSAFKRDQHHEDIAGFSYPRPVKLYEHPIEPYSPSQTVYRNDAPSPGASIIDLSTSSVTSLRSQGFSSSAYFEGQRYDRSPQLASSPHYSSPQMLSPQGHTLDLSVGRTQMGGGSSPQYSVGAHSQAQYTGTYSPPPPEPVDFSGLPRPIGVEYLGSLGSSSYSRESTPSTGSSHFMEGYKDFNGNSPHSSYAMFGQPDYPPNGYAGYNPSYHYSNPYLNSTGTSGYSMAVTGEYNPNTATFGMPPPQHLPSDIKLSKDSILNCSSKSDRIHPQELKCPTPGCDGSGHITGNYSSHRSLSGCPRCPIPGCDGSGHSTGKFLSHRSASGCPIANRNKLRAMELENPSLKIDGVNCPTIGCDGTGHINGTYLTHRSLSGCPTAQGVKRPKFDEITLGTSPRLSGELDGENKNSNSTESFSSQESDVADLQREKAQVELQMLRLKTNINAIEFQLNHNERCV</sequence>
<dbReference type="Pfam" id="PF01530">
    <property type="entry name" value="zf-C2HC"/>
    <property type="match status" value="2"/>
</dbReference>
<reference evidence="11" key="1">
    <citation type="submission" date="2022-07" db="EMBL/GenBank/DDBJ databases">
        <authorList>
            <person name="Trinca V."/>
            <person name="Uliana J.V.C."/>
            <person name="Torres T.T."/>
            <person name="Ward R.J."/>
            <person name="Monesi N."/>
        </authorList>
    </citation>
    <scope>NUCLEOTIDE SEQUENCE</scope>
    <source>
        <strain evidence="11">HSMRA1968</strain>
        <tissue evidence="11">Whole embryos</tissue>
    </source>
</reference>
<dbReference type="Proteomes" id="UP001151699">
    <property type="component" value="Chromosome X"/>
</dbReference>
<evidence type="ECO:0000256" key="1">
    <source>
        <dbReference type="ARBA" id="ARBA00004123"/>
    </source>
</evidence>
<keyword evidence="9" id="KW-0539">Nucleus</keyword>
<dbReference type="GO" id="GO:0007399">
    <property type="term" value="P:nervous system development"/>
    <property type="evidence" value="ECO:0007669"/>
    <property type="project" value="UniProtKB-KW"/>
</dbReference>
<keyword evidence="5" id="KW-0863">Zinc-finger</keyword>
<evidence type="ECO:0000256" key="6">
    <source>
        <dbReference type="ARBA" id="ARBA00022833"/>
    </source>
</evidence>
<dbReference type="GO" id="GO:0000981">
    <property type="term" value="F:DNA-binding transcription factor activity, RNA polymerase II-specific"/>
    <property type="evidence" value="ECO:0007669"/>
    <property type="project" value="TreeGrafter"/>
</dbReference>
<dbReference type="EMBL" id="WJQU01000003">
    <property type="protein sequence ID" value="KAJ6636973.1"/>
    <property type="molecule type" value="Genomic_DNA"/>
</dbReference>
<keyword evidence="3" id="KW-0479">Metal-binding</keyword>
<dbReference type="InterPro" id="IPR036060">
    <property type="entry name" value="Znf_C2H2C_sf"/>
</dbReference>
<dbReference type="GO" id="GO:0005634">
    <property type="term" value="C:nucleus"/>
    <property type="evidence" value="ECO:0007669"/>
    <property type="project" value="UniProtKB-SubCell"/>
</dbReference>